<evidence type="ECO:0000313" key="2">
    <source>
        <dbReference type="EMBL" id="CAF4885554.1"/>
    </source>
</evidence>
<evidence type="ECO:0000256" key="1">
    <source>
        <dbReference type="SAM" id="MobiDB-lite"/>
    </source>
</evidence>
<evidence type="ECO:0000313" key="4">
    <source>
        <dbReference type="Proteomes" id="UP000681967"/>
    </source>
</evidence>
<dbReference type="AlphaFoldDB" id="A0A8S3CE97"/>
<reference evidence="2" key="1">
    <citation type="submission" date="2021-02" db="EMBL/GenBank/DDBJ databases">
        <authorList>
            <person name="Nowell W R."/>
        </authorList>
    </citation>
    <scope>NUCLEOTIDE SEQUENCE</scope>
</reference>
<organism evidence="2 4">
    <name type="scientific">Rotaria magnacalcarata</name>
    <dbReference type="NCBI Taxonomy" id="392030"/>
    <lineage>
        <taxon>Eukaryota</taxon>
        <taxon>Metazoa</taxon>
        <taxon>Spiralia</taxon>
        <taxon>Gnathifera</taxon>
        <taxon>Rotifera</taxon>
        <taxon>Eurotatoria</taxon>
        <taxon>Bdelloidea</taxon>
        <taxon>Philodinida</taxon>
        <taxon>Philodinidae</taxon>
        <taxon>Rotaria</taxon>
    </lineage>
</organism>
<evidence type="ECO:0000313" key="3">
    <source>
        <dbReference type="EMBL" id="CAF5058542.1"/>
    </source>
</evidence>
<name>A0A8S3CE97_9BILA</name>
<feature type="region of interest" description="Disordered" evidence="1">
    <location>
        <begin position="1"/>
        <end position="24"/>
    </location>
</feature>
<dbReference type="EMBL" id="CAJOBH010163048">
    <property type="protein sequence ID" value="CAF4885554.1"/>
    <property type="molecule type" value="Genomic_DNA"/>
</dbReference>
<sequence length="55" mass="6209">MFPYNPPSFSTKSEESPPPSADVESMKKIAEFRKSRRGTAFSFFVGEQYGQISQT</sequence>
<feature type="non-terminal residue" evidence="2">
    <location>
        <position position="55"/>
    </location>
</feature>
<gene>
    <name evidence="2" type="ORF">BYL167_LOCUS51528</name>
    <name evidence="3" type="ORF">GIL414_LOCUS60375</name>
</gene>
<accession>A0A8S3CE97</accession>
<dbReference type="EMBL" id="CAJOBJ010232786">
    <property type="protein sequence ID" value="CAF5058542.1"/>
    <property type="molecule type" value="Genomic_DNA"/>
</dbReference>
<dbReference type="Proteomes" id="UP000681967">
    <property type="component" value="Unassembled WGS sequence"/>
</dbReference>
<protein>
    <submittedName>
        <fullName evidence="2">Uncharacterized protein</fullName>
    </submittedName>
</protein>
<comment type="caution">
    <text evidence="2">The sequence shown here is derived from an EMBL/GenBank/DDBJ whole genome shotgun (WGS) entry which is preliminary data.</text>
</comment>
<dbReference type="Proteomes" id="UP000681720">
    <property type="component" value="Unassembled WGS sequence"/>
</dbReference>
<proteinExistence type="predicted"/>